<dbReference type="GO" id="GO:0043564">
    <property type="term" value="C:Ku70:Ku80 complex"/>
    <property type="evidence" value="ECO:0007669"/>
    <property type="project" value="InterPro"/>
</dbReference>
<accession>A0A4P9WL96</accession>
<keyword evidence="7" id="KW-0378">Hydrolase</keyword>
<dbReference type="GO" id="GO:0016787">
    <property type="term" value="F:hydrolase activity"/>
    <property type="evidence" value="ECO:0007669"/>
    <property type="project" value="UniProtKB-KW"/>
</dbReference>
<dbReference type="GO" id="GO:0000723">
    <property type="term" value="P:telomere maintenance"/>
    <property type="evidence" value="ECO:0007669"/>
    <property type="project" value="InterPro"/>
</dbReference>
<dbReference type="CDD" id="cd00873">
    <property type="entry name" value="KU80"/>
    <property type="match status" value="1"/>
</dbReference>
<dbReference type="InterPro" id="IPR016194">
    <property type="entry name" value="SPOC-like_C_dom_sf"/>
</dbReference>
<dbReference type="GO" id="GO:0006310">
    <property type="term" value="P:DNA recombination"/>
    <property type="evidence" value="ECO:0007669"/>
    <property type="project" value="UniProtKB-KW"/>
</dbReference>
<keyword evidence="10" id="KW-0158">Chromosome</keyword>
<dbReference type="Gene3D" id="1.10.1600.10">
    <property type="match status" value="1"/>
</dbReference>
<dbReference type="Pfam" id="PF08785">
    <property type="entry name" value="Ku_PK_bind"/>
    <property type="match status" value="1"/>
</dbReference>
<dbReference type="Pfam" id="PF02735">
    <property type="entry name" value="Ku"/>
    <property type="match status" value="1"/>
</dbReference>
<comment type="subcellular location">
    <subcellularLocation>
        <location evidence="2">Chromosome</location>
        <location evidence="2">Telomere</location>
    </subcellularLocation>
    <subcellularLocation>
        <location evidence="1">Nucleus</location>
    </subcellularLocation>
</comment>
<evidence type="ECO:0000256" key="10">
    <source>
        <dbReference type="ARBA" id="ARBA00022895"/>
    </source>
</evidence>
<evidence type="ECO:0000256" key="4">
    <source>
        <dbReference type="ARBA" id="ARBA00021792"/>
    </source>
</evidence>
<dbReference type="InterPro" id="IPR036465">
    <property type="entry name" value="vWFA_dom_sf"/>
</dbReference>
<keyword evidence="6" id="KW-0227">DNA damage</keyword>
<dbReference type="PANTHER" id="PTHR12604:SF4">
    <property type="entry name" value="X-RAY REPAIR CROSS-COMPLEMENTING PROTEIN 5"/>
    <property type="match status" value="1"/>
</dbReference>
<evidence type="ECO:0000256" key="11">
    <source>
        <dbReference type="ARBA" id="ARBA00023125"/>
    </source>
</evidence>
<evidence type="ECO:0000313" key="17">
    <source>
        <dbReference type="EMBL" id="RKO92843.1"/>
    </source>
</evidence>
<dbReference type="AlphaFoldDB" id="A0A4P9WL96"/>
<keyword evidence="8" id="KW-0347">Helicase</keyword>
<dbReference type="GO" id="GO:0000781">
    <property type="term" value="C:chromosome, telomeric region"/>
    <property type="evidence" value="ECO:0007669"/>
    <property type="project" value="UniProtKB-SubCell"/>
</dbReference>
<dbReference type="Gene3D" id="3.40.50.410">
    <property type="entry name" value="von Willebrand factor, type A domain"/>
    <property type="match status" value="1"/>
</dbReference>
<evidence type="ECO:0000256" key="3">
    <source>
        <dbReference type="ARBA" id="ARBA00007726"/>
    </source>
</evidence>
<dbReference type="InterPro" id="IPR024193">
    <property type="entry name" value="Ku80"/>
</dbReference>
<dbReference type="GO" id="GO:0005524">
    <property type="term" value="F:ATP binding"/>
    <property type="evidence" value="ECO:0007669"/>
    <property type="project" value="UniProtKB-KW"/>
</dbReference>
<feature type="domain" description="Ku" evidence="16">
    <location>
        <begin position="294"/>
        <end position="428"/>
    </location>
</feature>
<feature type="non-terminal residue" evidence="17">
    <location>
        <position position="740"/>
    </location>
</feature>
<dbReference type="FunFam" id="1.10.1600.10:FF:000002">
    <property type="entry name" value="X-ray repair cross-complementing protein 5"/>
    <property type="match status" value="1"/>
</dbReference>
<organism evidence="17 18">
    <name type="scientific">Blyttiomyces helicus</name>
    <dbReference type="NCBI Taxonomy" id="388810"/>
    <lineage>
        <taxon>Eukaryota</taxon>
        <taxon>Fungi</taxon>
        <taxon>Fungi incertae sedis</taxon>
        <taxon>Chytridiomycota</taxon>
        <taxon>Chytridiomycota incertae sedis</taxon>
        <taxon>Chytridiomycetes</taxon>
        <taxon>Chytridiomycetes incertae sedis</taxon>
        <taxon>Blyttiomyces</taxon>
    </lineage>
</organism>
<dbReference type="InterPro" id="IPR014893">
    <property type="entry name" value="Ku_PK_bind"/>
</dbReference>
<dbReference type="InterPro" id="IPR036494">
    <property type="entry name" value="Ku_C_sf"/>
</dbReference>
<keyword evidence="5" id="KW-0547">Nucleotide-binding</keyword>
<dbReference type="GO" id="GO:0006303">
    <property type="term" value="P:double-strand break repair via nonhomologous end joining"/>
    <property type="evidence" value="ECO:0007669"/>
    <property type="project" value="InterPro"/>
</dbReference>
<keyword evidence="13" id="KW-0234">DNA repair</keyword>
<dbReference type="Gene3D" id="2.40.290.10">
    <property type="match status" value="1"/>
</dbReference>
<evidence type="ECO:0000256" key="14">
    <source>
        <dbReference type="ARBA" id="ARBA00023242"/>
    </source>
</evidence>
<evidence type="ECO:0000256" key="1">
    <source>
        <dbReference type="ARBA" id="ARBA00004123"/>
    </source>
</evidence>
<evidence type="ECO:0000256" key="2">
    <source>
        <dbReference type="ARBA" id="ARBA00004574"/>
    </source>
</evidence>
<dbReference type="Gene3D" id="1.25.40.240">
    <property type="entry name" value="Ku, C-terminal domain"/>
    <property type="match status" value="1"/>
</dbReference>
<keyword evidence="18" id="KW-1185">Reference proteome</keyword>
<evidence type="ECO:0000256" key="15">
    <source>
        <dbReference type="ARBA" id="ARBA00031847"/>
    </source>
</evidence>
<evidence type="ECO:0000256" key="6">
    <source>
        <dbReference type="ARBA" id="ARBA00022763"/>
    </source>
</evidence>
<dbReference type="SUPFAM" id="SSF53300">
    <property type="entry name" value="vWA-like"/>
    <property type="match status" value="1"/>
</dbReference>
<proteinExistence type="inferred from homology"/>
<reference evidence="18" key="1">
    <citation type="journal article" date="2018" name="Nat. Microbiol.">
        <title>Leveraging single-cell genomics to expand the fungal tree of life.</title>
        <authorList>
            <person name="Ahrendt S.R."/>
            <person name="Quandt C.A."/>
            <person name="Ciobanu D."/>
            <person name="Clum A."/>
            <person name="Salamov A."/>
            <person name="Andreopoulos B."/>
            <person name="Cheng J.F."/>
            <person name="Woyke T."/>
            <person name="Pelin A."/>
            <person name="Henrissat B."/>
            <person name="Reynolds N.K."/>
            <person name="Benny G.L."/>
            <person name="Smith M.E."/>
            <person name="James T.Y."/>
            <person name="Grigoriev I.V."/>
        </authorList>
    </citation>
    <scope>NUCLEOTIDE SEQUENCE [LARGE SCALE GENOMIC DNA]</scope>
</reference>
<dbReference type="PANTHER" id="PTHR12604">
    <property type="entry name" value="KU AUTOANTIGEN DNA HELICASE"/>
    <property type="match status" value="1"/>
</dbReference>
<dbReference type="GO" id="GO:0003684">
    <property type="term" value="F:damaged DNA binding"/>
    <property type="evidence" value="ECO:0007669"/>
    <property type="project" value="InterPro"/>
</dbReference>
<sequence>MANKEASVFVINVNPSMRAKVIAGRKGEQVVVLLVGTRGTHNIANFEDPDQYKYITQVGFDEDQAVHMKMPDVDLLRCIASGTERGEGIGDVIDGIIVGIHILGLHCKHLKYAKKLYLLTDAENPMQMEEFDGVIQMAKDMGVEFTLIAYDFERLNDNEEHASRTKAQTENEAALRNVIKLVGGRFWHYDDAAFALHHLRTKIIKPVGFRFDLVIGDAVLHPSTSLTIPIRLYTKATEAKVPSSKRWSTLAEGIAESERNPDTFGGVELVRSYRRIAGAGDEDEGEPLADADGEEDLNREDLSKAFSYGKALVPCPPEDEAAMTLKTKKNIWVLGFVDKRLIKRESLMSGTWVVGPEPDDPKATYELSTIIGTCEIKQLALLVRFIRKDDAQPKLCVIVHSSEGWGLMAQLPFIGDHRLHDFTALTKLVGPWPAKGSTSMDIDSMGSAGIRSTQGEVQTGEGRSKKPRLDARVVGHEEAIVAMDKFIDSMDLMGAIVDAEGNPAEAFQTKDIFNPAIQRFYQCVAHRAIYPDDPNMPPMNPQIRALIDPLPDLVEKVRDAAKGLKNAFKVEKNTRNLTPSLLLAQPKKSKRRWAASGAAEIDADEILQGGGAVIDAADVMAAVTDTKRIDQIGEVDPIADFESMVKPGGVDMVTEAVKQMLAMVTKLVTDSLATEKYDKALACLVAVRAAAAREDESPLFNSGLRDLKALLVVSRHKPFWDRVVDQRISLLSVDDSPDSE</sequence>
<keyword evidence="11" id="KW-0238">DNA-binding</keyword>
<evidence type="ECO:0000313" key="18">
    <source>
        <dbReference type="Proteomes" id="UP000269721"/>
    </source>
</evidence>
<dbReference type="InterPro" id="IPR006164">
    <property type="entry name" value="DNA_bd_Ku70/Ku80"/>
</dbReference>
<keyword evidence="9" id="KW-0067">ATP-binding</keyword>
<evidence type="ECO:0000256" key="8">
    <source>
        <dbReference type="ARBA" id="ARBA00022806"/>
    </source>
</evidence>
<evidence type="ECO:0000256" key="12">
    <source>
        <dbReference type="ARBA" id="ARBA00023172"/>
    </source>
</evidence>
<evidence type="ECO:0000256" key="5">
    <source>
        <dbReference type="ARBA" id="ARBA00022741"/>
    </source>
</evidence>
<keyword evidence="10" id="KW-0779">Telomere</keyword>
<dbReference type="EMBL" id="KZ994476">
    <property type="protein sequence ID" value="RKO92843.1"/>
    <property type="molecule type" value="Genomic_DNA"/>
</dbReference>
<keyword evidence="14" id="KW-0539">Nucleus</keyword>
<dbReference type="SUPFAM" id="SSF101420">
    <property type="entry name" value="C-terminal domain of Ku80"/>
    <property type="match status" value="1"/>
</dbReference>
<dbReference type="Proteomes" id="UP000269721">
    <property type="component" value="Unassembled WGS sequence"/>
</dbReference>
<dbReference type="SUPFAM" id="SSF100939">
    <property type="entry name" value="SPOC domain-like"/>
    <property type="match status" value="1"/>
</dbReference>
<comment type="similarity">
    <text evidence="3">Belongs to the ku80 family.</text>
</comment>
<dbReference type="GO" id="GO:0042162">
    <property type="term" value="F:telomeric DNA binding"/>
    <property type="evidence" value="ECO:0007669"/>
    <property type="project" value="InterPro"/>
</dbReference>
<dbReference type="OrthoDB" id="30826at2759"/>
<dbReference type="GO" id="GO:0003690">
    <property type="term" value="F:double-stranded DNA binding"/>
    <property type="evidence" value="ECO:0007669"/>
    <property type="project" value="TreeGrafter"/>
</dbReference>
<protein>
    <recommendedName>
        <fullName evidence="4">ATP-dependent DNA helicase II subunit 2</fullName>
    </recommendedName>
    <alternativeName>
        <fullName evidence="15">ATP-dependent DNA helicase II subunit Ku80</fullName>
    </alternativeName>
</protein>
<evidence type="ECO:0000256" key="13">
    <source>
        <dbReference type="ARBA" id="ARBA00023204"/>
    </source>
</evidence>
<keyword evidence="12" id="KW-0233">DNA recombination</keyword>
<evidence type="ECO:0000256" key="7">
    <source>
        <dbReference type="ARBA" id="ARBA00022801"/>
    </source>
</evidence>
<gene>
    <name evidence="17" type="ORF">BDK51DRAFT_33076</name>
</gene>
<dbReference type="GO" id="GO:0004386">
    <property type="term" value="F:helicase activity"/>
    <property type="evidence" value="ECO:0007669"/>
    <property type="project" value="UniProtKB-KW"/>
</dbReference>
<evidence type="ECO:0000259" key="16">
    <source>
        <dbReference type="SMART" id="SM00559"/>
    </source>
</evidence>
<name>A0A4P9WL96_9FUNG</name>
<evidence type="ECO:0000256" key="9">
    <source>
        <dbReference type="ARBA" id="ARBA00022840"/>
    </source>
</evidence>
<dbReference type="SMART" id="SM00559">
    <property type="entry name" value="Ku78"/>
    <property type="match status" value="1"/>
</dbReference>